<organism evidence="1 2">
    <name type="scientific">Pedobacter agri</name>
    <dbReference type="NCBI Taxonomy" id="454586"/>
    <lineage>
        <taxon>Bacteria</taxon>
        <taxon>Pseudomonadati</taxon>
        <taxon>Bacteroidota</taxon>
        <taxon>Sphingobacteriia</taxon>
        <taxon>Sphingobacteriales</taxon>
        <taxon>Sphingobacteriaceae</taxon>
        <taxon>Pedobacter</taxon>
    </lineage>
</organism>
<gene>
    <name evidence="1" type="ORF">OQZ29_08660</name>
</gene>
<evidence type="ECO:0000313" key="2">
    <source>
        <dbReference type="Proteomes" id="UP001142592"/>
    </source>
</evidence>
<protein>
    <submittedName>
        <fullName evidence="1">Uncharacterized protein</fullName>
    </submittedName>
</protein>
<reference evidence="1" key="1">
    <citation type="submission" date="2022-11" db="EMBL/GenBank/DDBJ databases">
        <authorList>
            <person name="Graham C."/>
            <person name="Newman J.D."/>
        </authorList>
    </citation>
    <scope>NUCLEOTIDE SEQUENCE</scope>
    <source>
        <strain evidence="1">DSM 19486</strain>
    </source>
</reference>
<evidence type="ECO:0000313" key="1">
    <source>
        <dbReference type="EMBL" id="MCX3264812.1"/>
    </source>
</evidence>
<proteinExistence type="predicted"/>
<dbReference type="RefSeq" id="WP_010600046.1">
    <property type="nucleotide sequence ID" value="NZ_JAPJUH010000002.1"/>
</dbReference>
<dbReference type="EMBL" id="JAPJUH010000002">
    <property type="protein sequence ID" value="MCX3264812.1"/>
    <property type="molecule type" value="Genomic_DNA"/>
</dbReference>
<dbReference type="Proteomes" id="UP001142592">
    <property type="component" value="Unassembled WGS sequence"/>
</dbReference>
<keyword evidence="2" id="KW-1185">Reference proteome</keyword>
<name>A0A9X3DBY1_9SPHI</name>
<sequence length="153" mass="17728">MPRVATRTRTSGKSENLDITRDVKRIFSDRLKEIAYEQLLKESIKAHEPEISDLNTEQMNKGIKGDGSEIGQYANIGYKGRLKPVDLYDTGSFHDKVYVELYDEVFEMNSRDVKTEKLIERWGEEILDLTTENKNNTGEIIKPTFIDKVRQQL</sequence>
<accession>A0A9X3DBY1</accession>
<dbReference type="AlphaFoldDB" id="A0A9X3DBY1"/>
<comment type="caution">
    <text evidence="1">The sequence shown here is derived from an EMBL/GenBank/DDBJ whole genome shotgun (WGS) entry which is preliminary data.</text>
</comment>